<dbReference type="EMBL" id="JANRMS010000460">
    <property type="protein sequence ID" value="KAJ3539460.1"/>
    <property type="molecule type" value="Genomic_DNA"/>
</dbReference>
<evidence type="ECO:0000313" key="1">
    <source>
        <dbReference type="EMBL" id="KAJ3539460.1"/>
    </source>
</evidence>
<proteinExistence type="predicted"/>
<accession>A0ACC1SGU2</accession>
<organism evidence="1 2">
    <name type="scientific">Fusarium decemcellulare</name>
    <dbReference type="NCBI Taxonomy" id="57161"/>
    <lineage>
        <taxon>Eukaryota</taxon>
        <taxon>Fungi</taxon>
        <taxon>Dikarya</taxon>
        <taxon>Ascomycota</taxon>
        <taxon>Pezizomycotina</taxon>
        <taxon>Sordariomycetes</taxon>
        <taxon>Hypocreomycetidae</taxon>
        <taxon>Hypocreales</taxon>
        <taxon>Nectriaceae</taxon>
        <taxon>Fusarium</taxon>
        <taxon>Fusarium decemcellulare species complex</taxon>
    </lineage>
</organism>
<keyword evidence="2" id="KW-1185">Reference proteome</keyword>
<evidence type="ECO:0000313" key="2">
    <source>
        <dbReference type="Proteomes" id="UP001148629"/>
    </source>
</evidence>
<protein>
    <submittedName>
        <fullName evidence="1">Uncharacterized protein</fullName>
    </submittedName>
</protein>
<dbReference type="Proteomes" id="UP001148629">
    <property type="component" value="Unassembled WGS sequence"/>
</dbReference>
<sequence>MRLTSHIVLAALGVVQPAIANTPGDFFPGPKVWAIFYKDKLTNSTVTAVWNNRASSVDDTRVLHGVACSNKLSIGEMGLDLEFDVDDYGEGTLLVGKSRHDLDLYPQGPHGISCTQLYTTSQVMTECALPIKSHARKPRGSPPRLEEYRARECLKPTEDSSRVSNLPSQDEEEMGSTREDKKGLAKRSAARAGESLKLYGDKDGSPEAWFRIKTLTVHNPLPLALASRLDGDGKRCPASTSKTNPCSTDPNELHTVNHTTAWSVSFGCNPYALQHIPALINTATITYKVLWMTTNAESHVCTSNKPNSTICVKNVREHQSWMVDWKRNDQRAFGRLYAPVSEDTGSVYVCGINNCQGKDHEEWEFVAKGALQRAVPPSSTKVKVVMIPFLSDKLTHYQEWPRRPAVKS</sequence>
<comment type="caution">
    <text evidence="1">The sequence shown here is derived from an EMBL/GenBank/DDBJ whole genome shotgun (WGS) entry which is preliminary data.</text>
</comment>
<name>A0ACC1SGU2_9HYPO</name>
<gene>
    <name evidence="1" type="ORF">NM208_g5485</name>
</gene>
<reference evidence="1" key="1">
    <citation type="submission" date="2022-08" db="EMBL/GenBank/DDBJ databases">
        <title>Genome Sequence of Fusarium decemcellulare.</title>
        <authorList>
            <person name="Buettner E."/>
        </authorList>
    </citation>
    <scope>NUCLEOTIDE SEQUENCE</scope>
    <source>
        <strain evidence="1">Babe19</strain>
    </source>
</reference>